<evidence type="ECO:0000313" key="6">
    <source>
        <dbReference type="EMBL" id="XBH06722.1"/>
    </source>
</evidence>
<name>A0AAU7CP77_9BACT</name>
<dbReference type="SMART" id="SM00729">
    <property type="entry name" value="Elp3"/>
    <property type="match status" value="1"/>
</dbReference>
<reference evidence="6" key="1">
    <citation type="submission" date="2024-05" db="EMBL/GenBank/DDBJ databases">
        <title>Planctomycetes of the genus Singulisphaera possess chitinolytic capabilities.</title>
        <authorList>
            <person name="Ivanova A."/>
        </authorList>
    </citation>
    <scope>NUCLEOTIDE SEQUENCE</scope>
    <source>
        <strain evidence="6">Ch08T</strain>
    </source>
</reference>
<evidence type="ECO:0000259" key="5">
    <source>
        <dbReference type="SMART" id="SM00729"/>
    </source>
</evidence>
<evidence type="ECO:0000256" key="1">
    <source>
        <dbReference type="ARBA" id="ARBA00022723"/>
    </source>
</evidence>
<sequence>MHHQERPTLHGRGAVDNPPNRFETCWHEVEPTEGDLDEIPAPSTQLLKDASRTIIAANDSPDIGFDASLNPYRGCEHGCIYCYARPTHEFLGFSAGLDFETKILVKEDAPALLRRELSSPRWKPKPIALSGVTDAYQPVERRLRLTRRCLEVLVEFRNPVVIVTKNRLVTRDLDLLAELARHRAAAVFLSVTTLDAGLARALEPRASIPEFRLSAIAKLAAAGVPVGVLVAPVIPGLTDHELPAIVAAAAQAGAQFAGFTPIRLPLGVGPLFEDWLTRHFPDRKEKVLQRIRGLRGGRLNDPQFGTRMRGQGEFAEMIAQMFALACRKAGLEGRSTPLSTESFRKPGAKQLSFFD</sequence>
<dbReference type="GO" id="GO:0003824">
    <property type="term" value="F:catalytic activity"/>
    <property type="evidence" value="ECO:0007669"/>
    <property type="project" value="InterPro"/>
</dbReference>
<dbReference type="SFLD" id="SFLDG01084">
    <property type="entry name" value="Uncharacterised_Radical_SAM_Su"/>
    <property type="match status" value="1"/>
</dbReference>
<dbReference type="InterPro" id="IPR040086">
    <property type="entry name" value="MJ0683-like"/>
</dbReference>
<dbReference type="PANTHER" id="PTHR43432:SF3">
    <property type="entry name" value="SLR0285 PROTEIN"/>
    <property type="match status" value="1"/>
</dbReference>
<protein>
    <submittedName>
        <fullName evidence="6">PA0069 family radical SAM protein</fullName>
    </submittedName>
</protein>
<dbReference type="InterPro" id="IPR007197">
    <property type="entry name" value="rSAM"/>
</dbReference>
<evidence type="ECO:0000256" key="2">
    <source>
        <dbReference type="ARBA" id="ARBA00023004"/>
    </source>
</evidence>
<feature type="domain" description="Elp3/MiaA/NifB-like radical SAM core" evidence="5">
    <location>
        <begin position="65"/>
        <end position="290"/>
    </location>
</feature>
<organism evidence="6">
    <name type="scientific">Singulisphaera sp. Ch08</name>
    <dbReference type="NCBI Taxonomy" id="3120278"/>
    <lineage>
        <taxon>Bacteria</taxon>
        <taxon>Pseudomonadati</taxon>
        <taxon>Planctomycetota</taxon>
        <taxon>Planctomycetia</taxon>
        <taxon>Isosphaerales</taxon>
        <taxon>Isosphaeraceae</taxon>
        <taxon>Singulisphaera</taxon>
    </lineage>
</organism>
<dbReference type="SUPFAM" id="SSF102114">
    <property type="entry name" value="Radical SAM enzymes"/>
    <property type="match status" value="1"/>
</dbReference>
<keyword evidence="3" id="KW-0411">Iron-sulfur</keyword>
<evidence type="ECO:0000256" key="4">
    <source>
        <dbReference type="SAM" id="MobiDB-lite"/>
    </source>
</evidence>
<dbReference type="PANTHER" id="PTHR43432">
    <property type="entry name" value="SLR0285 PROTEIN"/>
    <property type="match status" value="1"/>
</dbReference>
<dbReference type="RefSeq" id="WP_406699571.1">
    <property type="nucleotide sequence ID" value="NZ_CP155447.1"/>
</dbReference>
<feature type="region of interest" description="Disordered" evidence="4">
    <location>
        <begin position="1"/>
        <end position="20"/>
    </location>
</feature>
<accession>A0AAU7CP77</accession>
<proteinExistence type="predicted"/>
<dbReference type="InterPro" id="IPR006638">
    <property type="entry name" value="Elp3/MiaA/NifB-like_rSAM"/>
</dbReference>
<dbReference type="GO" id="GO:0046872">
    <property type="term" value="F:metal ion binding"/>
    <property type="evidence" value="ECO:0007669"/>
    <property type="project" value="UniProtKB-KW"/>
</dbReference>
<dbReference type="GO" id="GO:0051536">
    <property type="term" value="F:iron-sulfur cluster binding"/>
    <property type="evidence" value="ECO:0007669"/>
    <property type="project" value="UniProtKB-KW"/>
</dbReference>
<dbReference type="AlphaFoldDB" id="A0AAU7CP77"/>
<dbReference type="Gene3D" id="3.80.30.30">
    <property type="match status" value="1"/>
</dbReference>
<dbReference type="SFLD" id="SFLDS00029">
    <property type="entry name" value="Radical_SAM"/>
    <property type="match status" value="1"/>
</dbReference>
<keyword evidence="1" id="KW-0479">Metal-binding</keyword>
<dbReference type="CDD" id="cd01335">
    <property type="entry name" value="Radical_SAM"/>
    <property type="match status" value="1"/>
</dbReference>
<keyword evidence="2" id="KW-0408">Iron</keyword>
<dbReference type="Pfam" id="PF04055">
    <property type="entry name" value="Radical_SAM"/>
    <property type="match status" value="1"/>
</dbReference>
<gene>
    <name evidence="6" type="ORF">V5E97_11980</name>
</gene>
<evidence type="ECO:0000256" key="3">
    <source>
        <dbReference type="ARBA" id="ARBA00023014"/>
    </source>
</evidence>
<dbReference type="EMBL" id="CP155447">
    <property type="protein sequence ID" value="XBH06722.1"/>
    <property type="molecule type" value="Genomic_DNA"/>
</dbReference>
<dbReference type="NCBIfam" id="NF033668">
    <property type="entry name" value="rSAM_PA0069"/>
    <property type="match status" value="1"/>
</dbReference>
<dbReference type="InterPro" id="IPR058240">
    <property type="entry name" value="rSAM_sf"/>
</dbReference>